<gene>
    <name evidence="1" type="ORF">XENOCAPTIV_001052</name>
</gene>
<reference evidence="1 2" key="1">
    <citation type="submission" date="2021-06" db="EMBL/GenBank/DDBJ databases">
        <authorList>
            <person name="Palmer J.M."/>
        </authorList>
    </citation>
    <scope>NUCLEOTIDE SEQUENCE [LARGE SCALE GENOMIC DNA]</scope>
    <source>
        <strain evidence="1 2">XC_2019</strain>
        <tissue evidence="1">Muscle</tissue>
    </source>
</reference>
<comment type="caution">
    <text evidence="1">The sequence shown here is derived from an EMBL/GenBank/DDBJ whole genome shotgun (WGS) entry which is preliminary data.</text>
</comment>
<organism evidence="1 2">
    <name type="scientific">Xenoophorus captivus</name>
    <dbReference type="NCBI Taxonomy" id="1517983"/>
    <lineage>
        <taxon>Eukaryota</taxon>
        <taxon>Metazoa</taxon>
        <taxon>Chordata</taxon>
        <taxon>Craniata</taxon>
        <taxon>Vertebrata</taxon>
        <taxon>Euteleostomi</taxon>
        <taxon>Actinopterygii</taxon>
        <taxon>Neopterygii</taxon>
        <taxon>Teleostei</taxon>
        <taxon>Neoteleostei</taxon>
        <taxon>Acanthomorphata</taxon>
        <taxon>Ovalentaria</taxon>
        <taxon>Atherinomorphae</taxon>
        <taxon>Cyprinodontiformes</taxon>
        <taxon>Goodeidae</taxon>
        <taxon>Xenoophorus</taxon>
    </lineage>
</organism>
<sequence length="121" mass="13875">MTGMSLRRRKPAGEVDTLSHKHRLMSTSHTVFIGRYRDSISCQIEMGIKEEAGNYLSALSKRFVNDRRCEERTGLRGWMTQSFVSVNPIERRSTQSREFVFIWEGGHLIIAVIDLSITKGN</sequence>
<keyword evidence="2" id="KW-1185">Reference proteome</keyword>
<evidence type="ECO:0000313" key="2">
    <source>
        <dbReference type="Proteomes" id="UP001434883"/>
    </source>
</evidence>
<protein>
    <submittedName>
        <fullName evidence="1">Uncharacterized protein</fullName>
    </submittedName>
</protein>
<proteinExistence type="predicted"/>
<dbReference type="Proteomes" id="UP001434883">
    <property type="component" value="Unassembled WGS sequence"/>
</dbReference>
<evidence type="ECO:0000313" key="1">
    <source>
        <dbReference type="EMBL" id="MEQ2191682.1"/>
    </source>
</evidence>
<name>A0ABV0Q810_9TELE</name>
<accession>A0ABV0Q810</accession>
<dbReference type="EMBL" id="JAHRIN010001096">
    <property type="protein sequence ID" value="MEQ2191682.1"/>
    <property type="molecule type" value="Genomic_DNA"/>
</dbReference>